<evidence type="ECO:0000313" key="2">
    <source>
        <dbReference type="EMBL" id="GFD48240.1"/>
    </source>
</evidence>
<gene>
    <name evidence="2" type="ORF">Tci_920209</name>
</gene>
<reference evidence="2" key="1">
    <citation type="journal article" date="2019" name="Sci. Rep.">
        <title>Draft genome of Tanacetum cinerariifolium, the natural source of mosquito coil.</title>
        <authorList>
            <person name="Yamashiro T."/>
            <person name="Shiraishi A."/>
            <person name="Satake H."/>
            <person name="Nakayama K."/>
        </authorList>
    </citation>
    <scope>NUCLEOTIDE SEQUENCE</scope>
</reference>
<dbReference type="EMBL" id="BKCJ011718139">
    <property type="protein sequence ID" value="GFD48240.1"/>
    <property type="molecule type" value="Genomic_DNA"/>
</dbReference>
<keyword evidence="1" id="KW-0175">Coiled coil</keyword>
<feature type="coiled-coil region" evidence="1">
    <location>
        <begin position="44"/>
        <end position="71"/>
    </location>
</feature>
<proteinExistence type="predicted"/>
<name>A0A699WPT7_TANCI</name>
<sequence length="88" mass="9648">MLFRDRRAHAHTRLLMEAEARMSRDAWKRAIDACDLVHETSESRTALQGQITALQAQVTALQAQVATLQGLARDSTHPEPPEKAGGSA</sequence>
<evidence type="ECO:0000256" key="1">
    <source>
        <dbReference type="SAM" id="Coils"/>
    </source>
</evidence>
<accession>A0A699WPT7</accession>
<organism evidence="2">
    <name type="scientific">Tanacetum cinerariifolium</name>
    <name type="common">Dalmatian daisy</name>
    <name type="synonym">Chrysanthemum cinerariifolium</name>
    <dbReference type="NCBI Taxonomy" id="118510"/>
    <lineage>
        <taxon>Eukaryota</taxon>
        <taxon>Viridiplantae</taxon>
        <taxon>Streptophyta</taxon>
        <taxon>Embryophyta</taxon>
        <taxon>Tracheophyta</taxon>
        <taxon>Spermatophyta</taxon>
        <taxon>Magnoliopsida</taxon>
        <taxon>eudicotyledons</taxon>
        <taxon>Gunneridae</taxon>
        <taxon>Pentapetalae</taxon>
        <taxon>asterids</taxon>
        <taxon>campanulids</taxon>
        <taxon>Asterales</taxon>
        <taxon>Asteraceae</taxon>
        <taxon>Asteroideae</taxon>
        <taxon>Anthemideae</taxon>
        <taxon>Anthemidinae</taxon>
        <taxon>Tanacetum</taxon>
    </lineage>
</organism>
<dbReference type="AlphaFoldDB" id="A0A699WPT7"/>
<protein>
    <submittedName>
        <fullName evidence="2">Uncharacterized protein</fullName>
    </submittedName>
</protein>
<comment type="caution">
    <text evidence="2">The sequence shown here is derived from an EMBL/GenBank/DDBJ whole genome shotgun (WGS) entry which is preliminary data.</text>
</comment>